<protein>
    <submittedName>
        <fullName evidence="1">Uncharacterized protein</fullName>
    </submittedName>
</protein>
<sequence length="31" mass="3414">MDPEIAGCKSHDATMFRLVLGIGRGIRPKED</sequence>
<organism evidence="1 2">
    <name type="scientific">Senna tora</name>
    <dbReference type="NCBI Taxonomy" id="362788"/>
    <lineage>
        <taxon>Eukaryota</taxon>
        <taxon>Viridiplantae</taxon>
        <taxon>Streptophyta</taxon>
        <taxon>Embryophyta</taxon>
        <taxon>Tracheophyta</taxon>
        <taxon>Spermatophyta</taxon>
        <taxon>Magnoliopsida</taxon>
        <taxon>eudicotyledons</taxon>
        <taxon>Gunneridae</taxon>
        <taxon>Pentapetalae</taxon>
        <taxon>rosids</taxon>
        <taxon>fabids</taxon>
        <taxon>Fabales</taxon>
        <taxon>Fabaceae</taxon>
        <taxon>Caesalpinioideae</taxon>
        <taxon>Cassia clade</taxon>
        <taxon>Senna</taxon>
    </lineage>
</organism>
<dbReference type="EMBL" id="JAAIUW010000006">
    <property type="protein sequence ID" value="KAF7826803.1"/>
    <property type="molecule type" value="Genomic_DNA"/>
</dbReference>
<gene>
    <name evidence="1" type="ORF">G2W53_017967</name>
</gene>
<evidence type="ECO:0000313" key="1">
    <source>
        <dbReference type="EMBL" id="KAF7826803.1"/>
    </source>
</evidence>
<comment type="caution">
    <text evidence="1">The sequence shown here is derived from an EMBL/GenBank/DDBJ whole genome shotgun (WGS) entry which is preliminary data.</text>
</comment>
<evidence type="ECO:0000313" key="2">
    <source>
        <dbReference type="Proteomes" id="UP000634136"/>
    </source>
</evidence>
<name>A0A834WMY7_9FABA</name>
<reference evidence="1" key="1">
    <citation type="submission" date="2020-09" db="EMBL/GenBank/DDBJ databases">
        <title>Genome-Enabled Discovery of Anthraquinone Biosynthesis in Senna tora.</title>
        <authorList>
            <person name="Kang S.-H."/>
            <person name="Pandey R.P."/>
            <person name="Lee C.-M."/>
            <person name="Sim J.-S."/>
            <person name="Jeong J.-T."/>
            <person name="Choi B.-S."/>
            <person name="Jung M."/>
            <person name="Ginzburg D."/>
            <person name="Zhao K."/>
            <person name="Won S.Y."/>
            <person name="Oh T.-J."/>
            <person name="Yu Y."/>
            <person name="Kim N.-H."/>
            <person name="Lee O.R."/>
            <person name="Lee T.-H."/>
            <person name="Bashyal P."/>
            <person name="Kim T.-S."/>
            <person name="Lee W.-H."/>
            <person name="Kawkins C."/>
            <person name="Kim C.-K."/>
            <person name="Kim J.S."/>
            <person name="Ahn B.O."/>
            <person name="Rhee S.Y."/>
            <person name="Sohng J.K."/>
        </authorList>
    </citation>
    <scope>NUCLEOTIDE SEQUENCE</scope>
    <source>
        <tissue evidence="1">Leaf</tissue>
    </source>
</reference>
<keyword evidence="2" id="KW-1185">Reference proteome</keyword>
<accession>A0A834WMY7</accession>
<dbReference type="Proteomes" id="UP000634136">
    <property type="component" value="Unassembled WGS sequence"/>
</dbReference>
<proteinExistence type="predicted"/>
<dbReference type="AlphaFoldDB" id="A0A834WMY7"/>